<dbReference type="SMART" id="SM00842">
    <property type="entry name" value="FtsA"/>
    <property type="match status" value="1"/>
</dbReference>
<gene>
    <name evidence="2" type="ORF">A3F25_01370</name>
</gene>
<dbReference type="InterPro" id="IPR043129">
    <property type="entry name" value="ATPase_NBD"/>
</dbReference>
<dbReference type="GO" id="GO:0051301">
    <property type="term" value="P:cell division"/>
    <property type="evidence" value="ECO:0007669"/>
    <property type="project" value="InterPro"/>
</dbReference>
<dbReference type="AlphaFoldDB" id="A0A1F8G1X1"/>
<dbReference type="Gene3D" id="3.30.420.40">
    <property type="match status" value="2"/>
</dbReference>
<sequence>MAFSLFGNLLGKKGVIGLDIGTASIKLVELAHDGGRFNLLNYGIFELSNQEEAIETSHAGKLPEENIVAGIKELLTRANIKSKKVIASVPSFSTFSTVLSMSYLSEKDLAKTIPLEAKKYIPIPLEEVDMDWTIIDTKPATGQGTPMVDVFLVAMAKAEKEKYKRIIQAAGLELISFDLESIGLIRSLLGNDLSPMAVVNIGGRSSSIMVVDRGYERINHNYEIGGFEITRSIARSMGVNLARAEELKRSMGLLQDNKGGTKIVSEAMRSLLDMIAFETQKTITNYETGKTIKVQKVFLVGGMANMPGLADYIKGKLQIDVSVGNAFARVVFTPKLQPIIAELAPTLAIATGVAMREVNI</sequence>
<protein>
    <recommendedName>
        <fullName evidence="1">SHS2 domain-containing protein</fullName>
    </recommendedName>
</protein>
<reference evidence="2 3" key="1">
    <citation type="journal article" date="2016" name="Nat. Commun.">
        <title>Thousands of microbial genomes shed light on interconnected biogeochemical processes in an aquifer system.</title>
        <authorList>
            <person name="Anantharaman K."/>
            <person name="Brown C.T."/>
            <person name="Hug L.A."/>
            <person name="Sharon I."/>
            <person name="Castelle C.J."/>
            <person name="Probst A.J."/>
            <person name="Thomas B.C."/>
            <person name="Singh A."/>
            <person name="Wilkins M.J."/>
            <person name="Karaoz U."/>
            <person name="Brodie E.L."/>
            <person name="Williams K.H."/>
            <person name="Hubbard S.S."/>
            <person name="Banfield J.F."/>
        </authorList>
    </citation>
    <scope>NUCLEOTIDE SEQUENCE [LARGE SCALE GENOMIC DNA]</scope>
</reference>
<evidence type="ECO:0000313" key="2">
    <source>
        <dbReference type="EMBL" id="OGN19345.1"/>
    </source>
</evidence>
<organism evidence="2 3">
    <name type="scientific">Candidatus Yanofskybacteria bacterium RIFCSPHIGHO2_12_FULL_45_19b</name>
    <dbReference type="NCBI Taxonomy" id="1802689"/>
    <lineage>
        <taxon>Bacteria</taxon>
        <taxon>Candidatus Yanofskyibacteriota</taxon>
    </lineage>
</organism>
<dbReference type="PANTHER" id="PTHR32432:SF3">
    <property type="entry name" value="ETHANOLAMINE UTILIZATION PROTEIN EUTJ"/>
    <property type="match status" value="1"/>
</dbReference>
<dbReference type="PIRSF" id="PIRSF019169">
    <property type="entry name" value="PilM"/>
    <property type="match status" value="1"/>
</dbReference>
<dbReference type="SUPFAM" id="SSF53067">
    <property type="entry name" value="Actin-like ATPase domain"/>
    <property type="match status" value="1"/>
</dbReference>
<name>A0A1F8G1X1_9BACT</name>
<accession>A0A1F8G1X1</accession>
<evidence type="ECO:0000259" key="1">
    <source>
        <dbReference type="SMART" id="SM00842"/>
    </source>
</evidence>
<dbReference type="EMBL" id="MGKD01000020">
    <property type="protein sequence ID" value="OGN19345.1"/>
    <property type="molecule type" value="Genomic_DNA"/>
</dbReference>
<dbReference type="PANTHER" id="PTHR32432">
    <property type="entry name" value="CELL DIVISION PROTEIN FTSA-RELATED"/>
    <property type="match status" value="1"/>
</dbReference>
<dbReference type="Proteomes" id="UP000177478">
    <property type="component" value="Unassembled WGS sequence"/>
</dbReference>
<dbReference type="InterPro" id="IPR003494">
    <property type="entry name" value="SHS2_FtsA"/>
</dbReference>
<evidence type="ECO:0000313" key="3">
    <source>
        <dbReference type="Proteomes" id="UP000177478"/>
    </source>
</evidence>
<dbReference type="STRING" id="1802689.A3F25_01370"/>
<dbReference type="Pfam" id="PF11104">
    <property type="entry name" value="PilM_2"/>
    <property type="match status" value="1"/>
</dbReference>
<proteinExistence type="predicted"/>
<dbReference type="InterPro" id="IPR005883">
    <property type="entry name" value="PilM"/>
</dbReference>
<comment type="caution">
    <text evidence="2">The sequence shown here is derived from an EMBL/GenBank/DDBJ whole genome shotgun (WGS) entry which is preliminary data.</text>
</comment>
<dbReference type="InterPro" id="IPR050696">
    <property type="entry name" value="FtsA/MreB"/>
</dbReference>
<dbReference type="NCBIfam" id="TIGR01175">
    <property type="entry name" value="pilM"/>
    <property type="match status" value="1"/>
</dbReference>
<dbReference type="CDD" id="cd24049">
    <property type="entry name" value="ASKHA_NBD_PilM"/>
    <property type="match status" value="1"/>
</dbReference>
<dbReference type="Gene3D" id="3.30.1490.300">
    <property type="match status" value="1"/>
</dbReference>
<feature type="domain" description="SHS2" evidence="1">
    <location>
        <begin position="15"/>
        <end position="188"/>
    </location>
</feature>